<dbReference type="OrthoDB" id="47802at2759"/>
<protein>
    <submittedName>
        <fullName evidence="6">Uncharacterized protein</fullName>
    </submittedName>
</protein>
<dbReference type="GO" id="GO:0005929">
    <property type="term" value="C:cilium"/>
    <property type="evidence" value="ECO:0007669"/>
    <property type="project" value="UniProtKB-ARBA"/>
</dbReference>
<evidence type="ECO:0000259" key="5">
    <source>
        <dbReference type="Pfam" id="PF23414"/>
    </source>
</evidence>
<feature type="non-terminal residue" evidence="6">
    <location>
        <position position="1"/>
    </location>
</feature>
<dbReference type="PROSITE" id="PS50294">
    <property type="entry name" value="WD_REPEATS_REGION"/>
    <property type="match status" value="1"/>
</dbReference>
<dbReference type="InterPro" id="IPR036322">
    <property type="entry name" value="WD40_repeat_dom_sf"/>
</dbReference>
<dbReference type="SUPFAM" id="SSF50978">
    <property type="entry name" value="WD40 repeat-like"/>
    <property type="match status" value="2"/>
</dbReference>
<name>A0A9W7GCV6_9STRA</name>
<dbReference type="InterPro" id="IPR055442">
    <property type="entry name" value="Beta-prop_EML-like_2nd"/>
</dbReference>
<feature type="domain" description="EML-like second beta-propeller" evidence="5">
    <location>
        <begin position="108"/>
        <end position="386"/>
    </location>
</feature>
<dbReference type="Gene3D" id="2.130.10.10">
    <property type="entry name" value="YVTN repeat-like/Quinoprotein amine dehydrogenase"/>
    <property type="match status" value="4"/>
</dbReference>
<evidence type="ECO:0000256" key="1">
    <source>
        <dbReference type="ARBA" id="ARBA00022574"/>
    </source>
</evidence>
<gene>
    <name evidence="6" type="ORF">TrCOL_g10410</name>
</gene>
<dbReference type="PROSITE" id="PS50082">
    <property type="entry name" value="WD_REPEATS_2"/>
    <property type="match status" value="4"/>
</dbReference>
<dbReference type="GO" id="GO:0008017">
    <property type="term" value="F:microtubule binding"/>
    <property type="evidence" value="ECO:0007669"/>
    <property type="project" value="TreeGrafter"/>
</dbReference>
<dbReference type="Pfam" id="PF23414">
    <property type="entry name" value="Beta-prop_EML_2"/>
    <property type="match status" value="2"/>
</dbReference>
<feature type="repeat" description="WD" evidence="3">
    <location>
        <begin position="1038"/>
        <end position="1072"/>
    </location>
</feature>
<dbReference type="Pfam" id="PF23409">
    <property type="entry name" value="Beta-prop_EML"/>
    <property type="match status" value="1"/>
</dbReference>
<keyword evidence="1 3" id="KW-0853">WD repeat</keyword>
<evidence type="ECO:0000259" key="4">
    <source>
        <dbReference type="Pfam" id="PF23409"/>
    </source>
</evidence>
<keyword evidence="2" id="KW-0677">Repeat</keyword>
<dbReference type="InterPro" id="IPR050630">
    <property type="entry name" value="WD_repeat_EMAP"/>
</dbReference>
<dbReference type="Proteomes" id="UP001165065">
    <property type="component" value="Unassembled WGS sequence"/>
</dbReference>
<accession>A0A9W7GCV6</accession>
<feature type="repeat" description="WD" evidence="3">
    <location>
        <begin position="120"/>
        <end position="135"/>
    </location>
</feature>
<dbReference type="PANTHER" id="PTHR13720">
    <property type="entry name" value="WD-40 REPEAT PROTEIN"/>
    <property type="match status" value="1"/>
</dbReference>
<dbReference type="InterPro" id="IPR015943">
    <property type="entry name" value="WD40/YVTN_repeat-like_dom_sf"/>
</dbReference>
<evidence type="ECO:0000256" key="2">
    <source>
        <dbReference type="ARBA" id="ARBA00022737"/>
    </source>
</evidence>
<reference evidence="7" key="1">
    <citation type="journal article" date="2023" name="Commun. Biol.">
        <title>Genome analysis of Parmales, the sister group of diatoms, reveals the evolutionary specialization of diatoms from phago-mixotrophs to photoautotrophs.</title>
        <authorList>
            <person name="Ban H."/>
            <person name="Sato S."/>
            <person name="Yoshikawa S."/>
            <person name="Yamada K."/>
            <person name="Nakamura Y."/>
            <person name="Ichinomiya M."/>
            <person name="Sato N."/>
            <person name="Blanc-Mathieu R."/>
            <person name="Endo H."/>
            <person name="Kuwata A."/>
            <person name="Ogata H."/>
        </authorList>
    </citation>
    <scope>NUCLEOTIDE SEQUENCE [LARGE SCALE GENOMIC DNA]</scope>
</reference>
<proteinExistence type="predicted"/>
<evidence type="ECO:0000256" key="3">
    <source>
        <dbReference type="PROSITE-ProRule" id="PRU00221"/>
    </source>
</evidence>
<organism evidence="6 7">
    <name type="scientific">Triparma columacea</name>
    <dbReference type="NCBI Taxonomy" id="722753"/>
    <lineage>
        <taxon>Eukaryota</taxon>
        <taxon>Sar</taxon>
        <taxon>Stramenopiles</taxon>
        <taxon>Ochrophyta</taxon>
        <taxon>Bolidophyceae</taxon>
        <taxon>Parmales</taxon>
        <taxon>Triparmaceae</taxon>
        <taxon>Triparma</taxon>
    </lineage>
</organism>
<comment type="caution">
    <text evidence="6">The sequence shown here is derived from an EMBL/GenBank/DDBJ whole genome shotgun (WGS) entry which is preliminary data.</text>
</comment>
<dbReference type="InterPro" id="IPR019775">
    <property type="entry name" value="WD40_repeat_CS"/>
</dbReference>
<evidence type="ECO:0000313" key="7">
    <source>
        <dbReference type="Proteomes" id="UP001165065"/>
    </source>
</evidence>
<dbReference type="EMBL" id="BRYA01001316">
    <property type="protein sequence ID" value="GMI41609.1"/>
    <property type="molecule type" value="Genomic_DNA"/>
</dbReference>
<feature type="domain" description="EML-like first beta-propeller" evidence="4">
    <location>
        <begin position="505"/>
        <end position="756"/>
    </location>
</feature>
<dbReference type="Pfam" id="PF00400">
    <property type="entry name" value="WD40"/>
    <property type="match status" value="1"/>
</dbReference>
<dbReference type="InterPro" id="IPR001680">
    <property type="entry name" value="WD40_rpt"/>
</dbReference>
<dbReference type="PANTHER" id="PTHR13720:SF33">
    <property type="entry name" value="HELP DOMAIN-CONTAINING PROTEIN"/>
    <property type="match status" value="1"/>
</dbReference>
<feature type="repeat" description="WD" evidence="3">
    <location>
        <begin position="197"/>
        <end position="238"/>
    </location>
</feature>
<feature type="repeat" description="WD" evidence="3">
    <location>
        <begin position="788"/>
        <end position="816"/>
    </location>
</feature>
<evidence type="ECO:0000313" key="6">
    <source>
        <dbReference type="EMBL" id="GMI41609.1"/>
    </source>
</evidence>
<dbReference type="AlphaFoldDB" id="A0A9W7GCV6"/>
<feature type="domain" description="EML-like second beta-propeller" evidence="5">
    <location>
        <begin position="781"/>
        <end position="1072"/>
    </location>
</feature>
<dbReference type="InterPro" id="IPR055439">
    <property type="entry name" value="Beta-prop_EML_1st"/>
</dbReference>
<dbReference type="PROSITE" id="PS00678">
    <property type="entry name" value="WD_REPEATS_1"/>
    <property type="match status" value="1"/>
</dbReference>
<keyword evidence="7" id="KW-1185">Reference proteome</keyword>
<dbReference type="SMART" id="SM00320">
    <property type="entry name" value="WD40"/>
    <property type="match status" value="14"/>
</dbReference>
<dbReference type="FunFam" id="2.130.10.10:FF:000320">
    <property type="entry name" value="echinoderm microtubule-associated protein-like 6"/>
    <property type="match status" value="2"/>
</dbReference>
<sequence>RKLKQVAKAHDKAINTLFKGEGGQLLSAGRDGKVQFWDTSMNNTKTIDIAALLGKSCRRPVIKSVCLNGDSSKLLVGTEGSEIFEVDAASCKDLHNGALVSGHYKDELWGAASNPIKREVATVGDDGTLRLWDLKARGLRAGESVLDLAGMARAVCYSPDGKLIAVGFGGSVGKGRQKCDGEYAVYDAETLALVHKAKDSKEWIQDLKFSPDGKTLAVGSHDNTVYFYAVDKGWKLRSKFSKHSSFITHLDFSEDSTFLKSNCGAYELLYSDVFTGNQITSASSLRDSPWATDSCILGWGQQGIWIPEMDGTDINACVRSKSGAVMVTTADDGKVRLYQYPCVNKKAGYEEYSGHSSHVSNATWSLYDEYLVTLGGGDKCVFQWKHLVEEVDGGGKFALQGDEAMDEALVESDEKEEDEEGELFFEARGEGDQFMAVKPYLGSIKAPTSPPQGNPLKPEISLEMEWVFGHNSGGVKYNEAGGVCYGVAALAVQLKREEEGGKLAQNFCAGHDDDVISFAMSPDRTFMATGQMGKDPCVKVWDSESCLLLATLKSKEWKRGVTTLCFNSDGSKLCGSGNDDDHSLVLWHDKGGRWSKPEEVASGKGDKGKVLWLCWDEATDTIVCGGVKFLKFFTAEGKSLKSKKGVFGKKAKIQPLSCGRFVGDKLVTGTADGHLYVWEDRKCVRAETVGESGGKGVAVFCCETWEGGIVCGDKAGTVAFFDADVKKVKCVEVGIGPIKSVDISSDGGKLLVATAEEIAEVGVEGGGARETLMCSHGSGELWGLAVGDENPDLVVTSGDDSCVRVWDLKDKKMVGMKKLGDMSRAATLGQGGLLALGLGGEGGKGKNRKRGKGGKGAKKAEGGYCMMKVGKGGELGEVIAEERMAGGWVSDVKLHRDSKLAVGSHDNKVYVYDVGKEGKTKQCGKLNKHSSYITHLDFSRDGKFLQSTCGAYELLFWNMRDCKQITAASSLRDVEWDSWTSTLGWPVQGIWPAGADGTDVNAVSVTPDHKLVVTGDDFGLVKVFNYPVVTKGASAVEGKGHSSHVTNVRCVRDGSRVISVGGADRSVIVWKIVWK</sequence>